<accession>A0A9P4ULT8</accession>
<organism evidence="3 4">
    <name type="scientific">Polychaeton citri CBS 116435</name>
    <dbReference type="NCBI Taxonomy" id="1314669"/>
    <lineage>
        <taxon>Eukaryota</taxon>
        <taxon>Fungi</taxon>
        <taxon>Dikarya</taxon>
        <taxon>Ascomycota</taxon>
        <taxon>Pezizomycotina</taxon>
        <taxon>Dothideomycetes</taxon>
        <taxon>Dothideomycetidae</taxon>
        <taxon>Capnodiales</taxon>
        <taxon>Capnodiaceae</taxon>
        <taxon>Polychaeton</taxon>
    </lineage>
</organism>
<gene>
    <name evidence="3" type="ORF">K431DRAFT_295169</name>
</gene>
<feature type="domain" description="AMP-dependent synthetase/ligase" evidence="2">
    <location>
        <begin position="83"/>
        <end position="186"/>
    </location>
</feature>
<dbReference type="InterPro" id="IPR050237">
    <property type="entry name" value="ATP-dep_AMP-bd_enzyme"/>
</dbReference>
<proteinExistence type="predicted"/>
<evidence type="ECO:0000313" key="3">
    <source>
        <dbReference type="EMBL" id="KAF2720492.1"/>
    </source>
</evidence>
<dbReference type="InterPro" id="IPR000873">
    <property type="entry name" value="AMP-dep_synth/lig_dom"/>
</dbReference>
<sequence>MVAAYLRPTPQDNSTSTPPQNSNAVVCTSSKFPFRRRQHRHPRLTNGRASAIFKALELGRGAWIQFDWTSTLSRRRDVISIRYGQEVAVSGETGNTSYSQLNARIARIEGELSRSTAKPGMCVAVLCQPSHLYVACVLAVVGSDLVYILLDIRLSQARRFAMIEDCETELLLYWNETTGNALEMHRELDFVLCDTSVDVMHRNLIDVSYSLCDIADQPALLL</sequence>
<keyword evidence="4" id="KW-1185">Reference proteome</keyword>
<dbReference type="PANTHER" id="PTHR43767:SF1">
    <property type="entry name" value="NONRIBOSOMAL PEPTIDE SYNTHASE PES1 (EUROFUNG)-RELATED"/>
    <property type="match status" value="1"/>
</dbReference>
<dbReference type="EMBL" id="MU003799">
    <property type="protein sequence ID" value="KAF2720492.1"/>
    <property type="molecule type" value="Genomic_DNA"/>
</dbReference>
<feature type="region of interest" description="Disordered" evidence="1">
    <location>
        <begin position="1"/>
        <end position="25"/>
    </location>
</feature>
<feature type="compositionally biased region" description="Polar residues" evidence="1">
    <location>
        <begin position="10"/>
        <end position="25"/>
    </location>
</feature>
<dbReference type="Gene3D" id="3.40.50.980">
    <property type="match status" value="2"/>
</dbReference>
<protein>
    <recommendedName>
        <fullName evidence="2">AMP-dependent synthetase/ligase domain-containing protein</fullName>
    </recommendedName>
</protein>
<dbReference type="Pfam" id="PF00501">
    <property type="entry name" value="AMP-binding"/>
    <property type="match status" value="1"/>
</dbReference>
<evidence type="ECO:0000259" key="2">
    <source>
        <dbReference type="Pfam" id="PF00501"/>
    </source>
</evidence>
<name>A0A9P4ULT8_9PEZI</name>
<dbReference type="Proteomes" id="UP000799441">
    <property type="component" value="Unassembled WGS sequence"/>
</dbReference>
<comment type="caution">
    <text evidence="3">The sequence shown here is derived from an EMBL/GenBank/DDBJ whole genome shotgun (WGS) entry which is preliminary data.</text>
</comment>
<reference evidence="3" key="1">
    <citation type="journal article" date="2020" name="Stud. Mycol.">
        <title>101 Dothideomycetes genomes: a test case for predicting lifestyles and emergence of pathogens.</title>
        <authorList>
            <person name="Haridas S."/>
            <person name="Albert R."/>
            <person name="Binder M."/>
            <person name="Bloem J."/>
            <person name="Labutti K."/>
            <person name="Salamov A."/>
            <person name="Andreopoulos B."/>
            <person name="Baker S."/>
            <person name="Barry K."/>
            <person name="Bills G."/>
            <person name="Bluhm B."/>
            <person name="Cannon C."/>
            <person name="Castanera R."/>
            <person name="Culley D."/>
            <person name="Daum C."/>
            <person name="Ezra D."/>
            <person name="Gonzalez J."/>
            <person name="Henrissat B."/>
            <person name="Kuo A."/>
            <person name="Liang C."/>
            <person name="Lipzen A."/>
            <person name="Lutzoni F."/>
            <person name="Magnuson J."/>
            <person name="Mondo S."/>
            <person name="Nolan M."/>
            <person name="Ohm R."/>
            <person name="Pangilinan J."/>
            <person name="Park H.-J."/>
            <person name="Ramirez L."/>
            <person name="Alfaro M."/>
            <person name="Sun H."/>
            <person name="Tritt A."/>
            <person name="Yoshinaga Y."/>
            <person name="Zwiers L.-H."/>
            <person name="Turgeon B."/>
            <person name="Goodwin S."/>
            <person name="Spatafora J."/>
            <person name="Crous P."/>
            <person name="Grigoriev I."/>
        </authorList>
    </citation>
    <scope>NUCLEOTIDE SEQUENCE</scope>
    <source>
        <strain evidence="3">CBS 116435</strain>
    </source>
</reference>
<evidence type="ECO:0000313" key="4">
    <source>
        <dbReference type="Proteomes" id="UP000799441"/>
    </source>
</evidence>
<evidence type="ECO:0000256" key="1">
    <source>
        <dbReference type="SAM" id="MobiDB-lite"/>
    </source>
</evidence>
<dbReference type="PANTHER" id="PTHR43767">
    <property type="entry name" value="LONG-CHAIN-FATTY-ACID--COA LIGASE"/>
    <property type="match status" value="1"/>
</dbReference>
<dbReference type="SUPFAM" id="SSF56801">
    <property type="entry name" value="Acetyl-CoA synthetase-like"/>
    <property type="match status" value="1"/>
</dbReference>
<dbReference type="AlphaFoldDB" id="A0A9P4ULT8"/>